<evidence type="ECO:0000313" key="3">
    <source>
        <dbReference type="EMBL" id="TWU38522.1"/>
    </source>
</evidence>
<evidence type="ECO:0000256" key="1">
    <source>
        <dbReference type="SAM" id="Coils"/>
    </source>
</evidence>
<gene>
    <name evidence="3" type="ORF">Poly41_29990</name>
</gene>
<accession>A0A5C6DPI8</accession>
<dbReference type="Proteomes" id="UP000319143">
    <property type="component" value="Unassembled WGS sequence"/>
</dbReference>
<protein>
    <recommendedName>
        <fullName evidence="2">DUF4277 domain-containing protein</fullName>
    </recommendedName>
</protein>
<dbReference type="SUPFAM" id="SSF53098">
    <property type="entry name" value="Ribonuclease H-like"/>
    <property type="match status" value="1"/>
</dbReference>
<keyword evidence="1" id="KW-0175">Coiled coil</keyword>
<evidence type="ECO:0000313" key="4">
    <source>
        <dbReference type="Proteomes" id="UP000319143"/>
    </source>
</evidence>
<dbReference type="NCBIfam" id="NF033559">
    <property type="entry name" value="transpos_IS1634"/>
    <property type="match status" value="1"/>
</dbReference>
<dbReference type="PANTHER" id="PTHR34614:SF2">
    <property type="entry name" value="TRANSPOSASE IS4-LIKE DOMAIN-CONTAINING PROTEIN"/>
    <property type="match status" value="1"/>
</dbReference>
<dbReference type="EMBL" id="SJPV01000004">
    <property type="protein sequence ID" value="TWU38522.1"/>
    <property type="molecule type" value="Genomic_DNA"/>
</dbReference>
<sequence length="559" mass="65516">MQIQPGLKSDSSLKKFVLGAHPIIEHFIDRLRIHETIGTYMRTDRRMTLDDDKALGLLIHNILTTPQALYEMQDWLRPLDAEKLGLRPEEAKMIQDDRVGRALARFYDSRHKDIFFRLALRAIKLFDLDCSQIHHDTTSVTFAGRYGGWNANELLTRGHNKDHRPDLKQLVLGLNVTADGAVPISHRIYDGNQTDDRLHPANHKALQKLLQQTDFIYVADCKLATEENLQKLSVWGGRFVTVMPRTWKEDTKFRDQVRRGKIQWKFILSRQNNRKPDSKRDRYFVAQGNQTTSQGYQLHWIRSTQKAEQDEDTRREQMQRAKADLQSLQTQINTYNLKQRQQIVQRIESILKACHCEKLIWYKIDATRQYKRKHQCKGRPKKDSPGELTWKQVYTLSFGVDEDSVKAEEKVDGVFPLLTNLDRESYSARKVLEIYKFQPFIEKRFSQLKTYQQIAPVYLKKSERVVAFLHIHVMALMVSSLIERTVRQEMKKEKLKSLSIYPEKRPCQSPTIFDIVRLFREVERYEVEANGESIIFPSNLTREQKQVLNLLGVSISAYQ</sequence>
<name>A0A5C6DPI8_9BACT</name>
<reference evidence="3 4" key="1">
    <citation type="submission" date="2019-02" db="EMBL/GenBank/DDBJ databases">
        <title>Deep-cultivation of Planctomycetes and their phenomic and genomic characterization uncovers novel biology.</title>
        <authorList>
            <person name="Wiegand S."/>
            <person name="Jogler M."/>
            <person name="Boedeker C."/>
            <person name="Pinto D."/>
            <person name="Vollmers J."/>
            <person name="Rivas-Marin E."/>
            <person name="Kohn T."/>
            <person name="Peeters S.H."/>
            <person name="Heuer A."/>
            <person name="Rast P."/>
            <person name="Oberbeckmann S."/>
            <person name="Bunk B."/>
            <person name="Jeske O."/>
            <person name="Meyerdierks A."/>
            <person name="Storesund J.E."/>
            <person name="Kallscheuer N."/>
            <person name="Luecker S."/>
            <person name="Lage O.M."/>
            <person name="Pohl T."/>
            <person name="Merkel B.J."/>
            <person name="Hornburger P."/>
            <person name="Mueller R.-W."/>
            <person name="Bruemmer F."/>
            <person name="Labrenz M."/>
            <person name="Spormann A.M."/>
            <person name="Op Den Camp H."/>
            <person name="Overmann J."/>
            <person name="Amann R."/>
            <person name="Jetten M.S.M."/>
            <person name="Mascher T."/>
            <person name="Medema M.H."/>
            <person name="Devos D.P."/>
            <person name="Kaster A.-K."/>
            <person name="Ovreas L."/>
            <person name="Rohde M."/>
            <person name="Galperin M.Y."/>
            <person name="Jogler C."/>
        </authorList>
    </citation>
    <scope>NUCLEOTIDE SEQUENCE [LARGE SCALE GENOMIC DNA]</scope>
    <source>
        <strain evidence="3 4">Poly41</strain>
    </source>
</reference>
<feature type="coiled-coil region" evidence="1">
    <location>
        <begin position="311"/>
        <end position="338"/>
    </location>
</feature>
<comment type="caution">
    <text evidence="3">The sequence shown here is derived from an EMBL/GenBank/DDBJ whole genome shotgun (WGS) entry which is preliminary data.</text>
</comment>
<dbReference type="AlphaFoldDB" id="A0A5C6DPI8"/>
<organism evidence="3 4">
    <name type="scientific">Novipirellula artificiosorum</name>
    <dbReference type="NCBI Taxonomy" id="2528016"/>
    <lineage>
        <taxon>Bacteria</taxon>
        <taxon>Pseudomonadati</taxon>
        <taxon>Planctomycetota</taxon>
        <taxon>Planctomycetia</taxon>
        <taxon>Pirellulales</taxon>
        <taxon>Pirellulaceae</taxon>
        <taxon>Novipirellula</taxon>
    </lineage>
</organism>
<dbReference type="PANTHER" id="PTHR34614">
    <property type="match status" value="1"/>
</dbReference>
<dbReference type="OrthoDB" id="258922at2"/>
<dbReference type="InterPro" id="IPR047654">
    <property type="entry name" value="IS1634_transpos"/>
</dbReference>
<dbReference type="Pfam" id="PF14104">
    <property type="entry name" value="DUF4277"/>
    <property type="match status" value="1"/>
</dbReference>
<evidence type="ECO:0000259" key="2">
    <source>
        <dbReference type="Pfam" id="PF14104"/>
    </source>
</evidence>
<dbReference type="InterPro" id="IPR025457">
    <property type="entry name" value="DUF4277"/>
</dbReference>
<dbReference type="RefSeq" id="WP_146526871.1">
    <property type="nucleotide sequence ID" value="NZ_SJPV01000004.1"/>
</dbReference>
<dbReference type="InterPro" id="IPR012337">
    <property type="entry name" value="RNaseH-like_sf"/>
</dbReference>
<feature type="domain" description="DUF4277" evidence="2">
    <location>
        <begin position="21"/>
        <end position="119"/>
    </location>
</feature>
<proteinExistence type="predicted"/>
<keyword evidence="4" id="KW-1185">Reference proteome</keyword>